<evidence type="ECO:0000313" key="1">
    <source>
        <dbReference type="EMBL" id="GCC38097.1"/>
    </source>
</evidence>
<gene>
    <name evidence="1" type="ORF">chiPu_0016608</name>
</gene>
<sequence length="115" mass="13109">EIMCSLCFIFPDDDHRPSIPSTLTTTINAIAEPAAQTHFLNNDDAERSHLSTQLSLNSYPLKWILLISSGSVCIIGIAIRKYIHHKRKYGSYKIGSQFFEHDRDIEIETIKMITD</sequence>
<proteinExistence type="predicted"/>
<comment type="caution">
    <text evidence="1">The sequence shown here is derived from an EMBL/GenBank/DDBJ whole genome shotgun (WGS) entry which is preliminary data.</text>
</comment>
<protein>
    <submittedName>
        <fullName evidence="1">Uncharacterized protein</fullName>
    </submittedName>
</protein>
<accession>A0A401T654</accession>
<reference evidence="1 2" key="1">
    <citation type="journal article" date="2018" name="Nat. Ecol. Evol.">
        <title>Shark genomes provide insights into elasmobranch evolution and the origin of vertebrates.</title>
        <authorList>
            <person name="Hara Y"/>
            <person name="Yamaguchi K"/>
            <person name="Onimaru K"/>
            <person name="Kadota M"/>
            <person name="Koyanagi M"/>
            <person name="Keeley SD"/>
            <person name="Tatsumi K"/>
            <person name="Tanaka K"/>
            <person name="Motone F"/>
            <person name="Kageyama Y"/>
            <person name="Nozu R"/>
            <person name="Adachi N"/>
            <person name="Nishimura O"/>
            <person name="Nakagawa R"/>
            <person name="Tanegashima C"/>
            <person name="Kiyatake I"/>
            <person name="Matsumoto R"/>
            <person name="Murakumo K"/>
            <person name="Nishida K"/>
            <person name="Terakita A"/>
            <person name="Kuratani S"/>
            <person name="Sato K"/>
            <person name="Hyodo S Kuraku.S."/>
        </authorList>
    </citation>
    <scope>NUCLEOTIDE SEQUENCE [LARGE SCALE GENOMIC DNA]</scope>
</reference>
<dbReference type="EMBL" id="BEZZ01001111">
    <property type="protein sequence ID" value="GCC38097.1"/>
    <property type="molecule type" value="Genomic_DNA"/>
</dbReference>
<name>A0A401T654_CHIPU</name>
<keyword evidence="2" id="KW-1185">Reference proteome</keyword>
<dbReference type="Proteomes" id="UP000287033">
    <property type="component" value="Unassembled WGS sequence"/>
</dbReference>
<evidence type="ECO:0000313" key="2">
    <source>
        <dbReference type="Proteomes" id="UP000287033"/>
    </source>
</evidence>
<feature type="non-terminal residue" evidence="1">
    <location>
        <position position="1"/>
    </location>
</feature>
<organism evidence="1 2">
    <name type="scientific">Chiloscyllium punctatum</name>
    <name type="common">Brownbanded bambooshark</name>
    <name type="synonym">Hemiscyllium punctatum</name>
    <dbReference type="NCBI Taxonomy" id="137246"/>
    <lineage>
        <taxon>Eukaryota</taxon>
        <taxon>Metazoa</taxon>
        <taxon>Chordata</taxon>
        <taxon>Craniata</taxon>
        <taxon>Vertebrata</taxon>
        <taxon>Chondrichthyes</taxon>
        <taxon>Elasmobranchii</taxon>
        <taxon>Galeomorphii</taxon>
        <taxon>Galeoidea</taxon>
        <taxon>Orectolobiformes</taxon>
        <taxon>Hemiscylliidae</taxon>
        <taxon>Chiloscyllium</taxon>
    </lineage>
</organism>
<dbReference type="AlphaFoldDB" id="A0A401T654"/>